<dbReference type="KEGG" id="ssai:N0B31_09265"/>
<dbReference type="Gene3D" id="2.60.40.10">
    <property type="entry name" value="Immunoglobulins"/>
    <property type="match status" value="1"/>
</dbReference>
<feature type="compositionally biased region" description="Basic and acidic residues" evidence="2">
    <location>
        <begin position="11"/>
        <end position="22"/>
    </location>
</feature>
<evidence type="ECO:0000313" key="5">
    <source>
        <dbReference type="EMBL" id="UWM56466.1"/>
    </source>
</evidence>
<dbReference type="PROSITE" id="PS51127">
    <property type="entry name" value="BIG1"/>
    <property type="match status" value="1"/>
</dbReference>
<dbReference type="InterPro" id="IPR008964">
    <property type="entry name" value="Invasin/intimin_cell_adhesion"/>
</dbReference>
<sequence>MSGPLTLDGTDADHPPRPSRTDRGVSELLGAILLFGLLVAVLVLLQANAVPSQNERVEFDHNQRVQADVLELASATAEVAATGRDRSAVLELAPEYPNRFLLLNPGRAQGRVSTADAGFTVENAVASGETADYWDGSALAFDSRSLAYVPNYNVYRNAPTTRLAHGTVTDRFPDGTVTAIGGGSFVDGRRISLVALDGERSESRGGALSVEVVPLATETETVTVTDDDGPVFVRLQTDRTVAQWEGILEPELAPDGFVTEVRDGPGETVEVVFDRGETYQLQLGKVGVGGGVTDPDPAYLTARGDTAPTVDPGAERELTVQVRDGFNAPEPGVEVTFAASEGRLDGTTVVTDADGEATVTYTAGSADGTVTATVDGGTGADGDPRSVVYDVTVQSATEDPGQGSEPGDLNPGGDDALQLRDAVLQGCRSVDPNQRNVEQYDADGDCVVRTTFESTGQDRTVSEVRIAVFDADQSFTVGRGSNAVARVRPTQYAFEAGAFRTIGQAGETLTPARSVPEGETRTYTFAFRRGGDRYNVVEGDLFVLKLRFSDGTTSAYIVAPQD</sequence>
<keyword evidence="6" id="KW-1185">Reference proteome</keyword>
<dbReference type="AlphaFoldDB" id="A0A9E7R5V2"/>
<dbReference type="InterPro" id="IPR013783">
    <property type="entry name" value="Ig-like_fold"/>
</dbReference>
<comment type="similarity">
    <text evidence="1">Belongs to the intimin/invasin family.</text>
</comment>
<keyword evidence="3" id="KW-0812">Transmembrane</keyword>
<evidence type="ECO:0000259" key="4">
    <source>
        <dbReference type="PROSITE" id="PS51127"/>
    </source>
</evidence>
<dbReference type="GeneID" id="74942609"/>
<evidence type="ECO:0000313" key="6">
    <source>
        <dbReference type="Proteomes" id="UP001057580"/>
    </source>
</evidence>
<evidence type="ECO:0000256" key="3">
    <source>
        <dbReference type="SAM" id="Phobius"/>
    </source>
</evidence>
<protein>
    <submittedName>
        <fullName evidence="5">Ig-like domain-containing protein</fullName>
    </submittedName>
</protein>
<organism evidence="5 6">
    <name type="scientific">Salinirubellus salinus</name>
    <dbReference type="NCBI Taxonomy" id="1364945"/>
    <lineage>
        <taxon>Archaea</taxon>
        <taxon>Methanobacteriati</taxon>
        <taxon>Methanobacteriota</taxon>
        <taxon>Stenosarchaea group</taxon>
        <taxon>Halobacteria</taxon>
        <taxon>Halobacteriales</taxon>
        <taxon>Natronomonadaceae</taxon>
        <taxon>Salinirubellus</taxon>
    </lineage>
</organism>
<dbReference type="SUPFAM" id="SSF49373">
    <property type="entry name" value="Invasin/intimin cell-adhesion fragments"/>
    <property type="match status" value="1"/>
</dbReference>
<accession>A0A9E7R5V2</accession>
<dbReference type="Proteomes" id="UP001057580">
    <property type="component" value="Chromosome"/>
</dbReference>
<proteinExistence type="inferred from homology"/>
<evidence type="ECO:0000256" key="2">
    <source>
        <dbReference type="SAM" id="MobiDB-lite"/>
    </source>
</evidence>
<evidence type="ECO:0000256" key="1">
    <source>
        <dbReference type="ARBA" id="ARBA00010116"/>
    </source>
</evidence>
<dbReference type="RefSeq" id="WP_260643580.1">
    <property type="nucleotide sequence ID" value="NZ_CP104003.1"/>
</dbReference>
<dbReference type="Pfam" id="PF02369">
    <property type="entry name" value="Big_1"/>
    <property type="match status" value="1"/>
</dbReference>
<gene>
    <name evidence="5" type="ORF">N0B31_09265</name>
</gene>
<name>A0A9E7R5V2_9EURY</name>
<keyword evidence="3" id="KW-1133">Transmembrane helix</keyword>
<feature type="transmembrane region" description="Helical" evidence="3">
    <location>
        <begin position="28"/>
        <end position="47"/>
    </location>
</feature>
<reference evidence="5" key="1">
    <citation type="submission" date="2022-09" db="EMBL/GenBank/DDBJ databases">
        <title>Diverse halophilic archaea isolated from saline environments.</title>
        <authorList>
            <person name="Cui H.-L."/>
        </authorList>
    </citation>
    <scope>NUCLEOTIDE SEQUENCE</scope>
    <source>
        <strain evidence="5">ZS-35-S2</strain>
    </source>
</reference>
<keyword evidence="3" id="KW-0472">Membrane</keyword>
<dbReference type="InterPro" id="IPR003344">
    <property type="entry name" value="Big_1_dom"/>
</dbReference>
<dbReference type="SMART" id="SM00634">
    <property type="entry name" value="BID_1"/>
    <property type="match status" value="1"/>
</dbReference>
<feature type="domain" description="Big-1" evidence="4">
    <location>
        <begin position="297"/>
        <end position="399"/>
    </location>
</feature>
<dbReference type="EMBL" id="CP104003">
    <property type="protein sequence ID" value="UWM56466.1"/>
    <property type="molecule type" value="Genomic_DNA"/>
</dbReference>
<feature type="region of interest" description="Disordered" evidence="2">
    <location>
        <begin position="1"/>
        <end position="22"/>
    </location>
</feature>